<dbReference type="EMBL" id="AM920689">
    <property type="protein sequence ID" value="CAP53289.1"/>
    <property type="molecule type" value="Genomic_DNA"/>
</dbReference>
<evidence type="ECO:0000313" key="5">
    <source>
        <dbReference type="Proteomes" id="UP000001188"/>
    </source>
</evidence>
<protein>
    <submittedName>
        <fullName evidence="4">Membrane protein</fullName>
    </submittedName>
</protein>
<feature type="transmembrane region" description="Helical" evidence="2">
    <location>
        <begin position="48"/>
        <end position="73"/>
    </location>
</feature>
<dbReference type="PANTHER" id="PTHR34473:SF3">
    <property type="entry name" value="TRANSMEMBRANE PROTEIN-RELATED"/>
    <property type="match status" value="1"/>
</dbReference>
<keyword evidence="2" id="KW-1133">Transmembrane helix</keyword>
<organism evidence="4 5">
    <name type="scientific">Xanthomonas campestris pv. campestris (strain B100)</name>
    <dbReference type="NCBI Taxonomy" id="509169"/>
    <lineage>
        <taxon>Bacteria</taxon>
        <taxon>Pseudomonadati</taxon>
        <taxon>Pseudomonadota</taxon>
        <taxon>Gammaproteobacteria</taxon>
        <taxon>Lysobacterales</taxon>
        <taxon>Lysobacteraceae</taxon>
        <taxon>Xanthomonas</taxon>
    </lineage>
</organism>
<keyword evidence="2" id="KW-0812">Transmembrane</keyword>
<reference evidence="4 5" key="1">
    <citation type="journal article" date="2008" name="J. Biotechnol.">
        <title>The genome of Xanthomonas campestris pv. campestris B100 and its use for the reconstruction of metabolic pathways involved in xanthan biosynthesis.</title>
        <authorList>
            <person name="Vorholter F.J."/>
            <person name="Schneiker S."/>
            <person name="Goesmann A."/>
            <person name="Krause L."/>
            <person name="Bekel T."/>
            <person name="Kaiser O."/>
            <person name="Linke B."/>
            <person name="Patschkowski T."/>
            <person name="Ruckert C."/>
            <person name="Schmid J."/>
            <person name="Sidhu V.K."/>
            <person name="Sieber V."/>
            <person name="Tauch A."/>
            <person name="Watt S.A."/>
            <person name="Weisshaar B."/>
            <person name="Becker A."/>
            <person name="Niehaus K."/>
            <person name="Puhler A."/>
        </authorList>
    </citation>
    <scope>NUCLEOTIDE SEQUENCE [LARGE SCALE GENOMIC DNA]</scope>
    <source>
        <strain evidence="4 5">B100</strain>
    </source>
</reference>
<dbReference type="AlphaFoldDB" id="B0RWQ0"/>
<accession>B0RWQ0</accession>
<dbReference type="KEGG" id="xca:xcc-b100_3922"/>
<dbReference type="Proteomes" id="UP000001188">
    <property type="component" value="Chromosome"/>
</dbReference>
<feature type="domain" description="YdbS-like PH" evidence="3">
    <location>
        <begin position="105"/>
        <end position="181"/>
    </location>
</feature>
<evidence type="ECO:0000256" key="1">
    <source>
        <dbReference type="SAM" id="MobiDB-lite"/>
    </source>
</evidence>
<dbReference type="HOGENOM" id="CLU_104197_2_0_6"/>
<sequence>MLADRFPQARRVHDVPPPLPDDLHATPAPAEPDTVDHAQWQPLPRRGAYVAGVKGALGMSVACLFALGVFGVALQAWQYWPAMVVAVLLAAGLGAWLALKRHRLTRWKLDNHGLALQRGHLWQSETRIPITRVQHLDLRRGPIERATGLTTLVVHTAGSRLNAVGLSGLDQRDAERLRDRLAHQLDHDDDAL</sequence>
<proteinExistence type="predicted"/>
<evidence type="ECO:0000313" key="4">
    <source>
        <dbReference type="EMBL" id="CAP53289.1"/>
    </source>
</evidence>
<dbReference type="InterPro" id="IPR005182">
    <property type="entry name" value="YdbS-like_PH"/>
</dbReference>
<feature type="region of interest" description="Disordered" evidence="1">
    <location>
        <begin position="1"/>
        <end position="36"/>
    </location>
</feature>
<name>B0RWQ0_XANCB</name>
<dbReference type="Pfam" id="PF03703">
    <property type="entry name" value="bPH_2"/>
    <property type="match status" value="1"/>
</dbReference>
<evidence type="ECO:0000256" key="2">
    <source>
        <dbReference type="SAM" id="Phobius"/>
    </source>
</evidence>
<dbReference type="PANTHER" id="PTHR34473">
    <property type="entry name" value="UPF0699 TRANSMEMBRANE PROTEIN YDBS"/>
    <property type="match status" value="1"/>
</dbReference>
<evidence type="ECO:0000259" key="3">
    <source>
        <dbReference type="Pfam" id="PF03703"/>
    </source>
</evidence>
<gene>
    <name evidence="4" type="ORF">XCCB100_3922</name>
</gene>
<feature type="transmembrane region" description="Helical" evidence="2">
    <location>
        <begin position="79"/>
        <end position="99"/>
    </location>
</feature>
<keyword evidence="2" id="KW-0472">Membrane</keyword>